<accession>F0VL40</accession>
<sequence length="673" mass="73223">MDGPNTLERSDFSVPPRTLCRGGAASGSGGFQEGAASTSALHTFSRGSGSGPTRELMPPVGSREKDETDGVRGTLPDREVIANEAGARAAGGSPKHARMQRNHSEGRVHELPNAHEALGMTSASSSGDEGRGQMRSTRRRGSPGERALHQESIGDTNVVSEKERGREDSRDNPVELPVVDQLLSPLAGESGHCQTSDSARYIAVELPSRHKEIRRSPTYSFRHLFFFSGGNALPLSSSSSSASSSSSSSPQLQGDFFNTCPAECVQAVFHLLPVEDILRMQVVSSAFFTTIRDEIGAFTHVRSLVLDAKWAKLEIHERQQMLLQMVQLQHLEVQPEAFTGGSIFIQEVAALVYRNARTLRSLRLLSPENPLCDETPLHNPFAFKPRSFSRLRVITLIGSQAFEWGYILSNCNFPVVERFEVSYFPPASIHWSWKVGPDFTLLGIDGLRRMLDKMELLERLTLGFEIRFEDENRRQPWEDALDDPVDPQLNVNVAQYDGVIEQERRRLGLAENGPFSATLTASNRAAVGSGYWNSEGSGGPAAPDATGVRRAWPAQTAPAGAVGASAARMWQVGVEDGGDDLVGVEPVGGRGQLSSWRGKVSEEDFADLCAVAYVRAGGAGNLKRIVVKHRSKTGEETSSQATVSSVAEFFQDAASFCYRYVSDVFTGLQPLAN</sequence>
<proteinExistence type="predicted"/>
<dbReference type="SUPFAM" id="SSF81383">
    <property type="entry name" value="F-box domain"/>
    <property type="match status" value="1"/>
</dbReference>
<feature type="compositionally biased region" description="Polar residues" evidence="1">
    <location>
        <begin position="35"/>
        <end position="47"/>
    </location>
</feature>
<evidence type="ECO:0000313" key="2">
    <source>
        <dbReference type="EMBL" id="CBZ54792.1"/>
    </source>
</evidence>
<dbReference type="eggNOG" id="ENOG502SNRI">
    <property type="taxonomic scope" value="Eukaryota"/>
</dbReference>
<reference evidence="2" key="2">
    <citation type="submission" date="2011-03" db="EMBL/GenBank/DDBJ databases">
        <title>Comparative genomics and transcriptomics of Neospora caninum and Toxoplasma gondii.</title>
        <authorList>
            <person name="Reid A.J."/>
            <person name="Sohal A."/>
            <person name="Harris D."/>
            <person name="Quail M."/>
            <person name="Sanders M."/>
            <person name="Berriman M."/>
            <person name="Wastling J.M."/>
            <person name="Pain A."/>
        </authorList>
    </citation>
    <scope>NUCLEOTIDE SEQUENCE</scope>
    <source>
        <strain evidence="2">Liverpool</strain>
    </source>
</reference>
<feature type="region of interest" description="Disordered" evidence="1">
    <location>
        <begin position="119"/>
        <end position="176"/>
    </location>
</feature>
<reference evidence="3" key="4">
    <citation type="journal article" date="2015" name="PLoS ONE">
        <title>Comprehensive Evaluation of Toxoplasma gondii VEG and Neospora caninum LIV Genomes with Tachyzoite Stage Transcriptome and Proteome Defines Novel Transcript Features.</title>
        <authorList>
            <person name="Ramaprasad A."/>
            <person name="Mourier T."/>
            <person name="Naeem R."/>
            <person name="Malas T.B."/>
            <person name="Moussa E."/>
            <person name="Panigrahi A."/>
            <person name="Vermont S.J."/>
            <person name="Otto T.D."/>
            <person name="Wastling J."/>
            <person name="Pain A."/>
        </authorList>
    </citation>
    <scope>NUCLEOTIDE SEQUENCE</scope>
    <source>
        <strain evidence="3">Liverpool</strain>
    </source>
</reference>
<organism evidence="2 4">
    <name type="scientific">Neospora caninum (strain Liverpool)</name>
    <dbReference type="NCBI Taxonomy" id="572307"/>
    <lineage>
        <taxon>Eukaryota</taxon>
        <taxon>Sar</taxon>
        <taxon>Alveolata</taxon>
        <taxon>Apicomplexa</taxon>
        <taxon>Conoidasida</taxon>
        <taxon>Coccidia</taxon>
        <taxon>Eucoccidiorida</taxon>
        <taxon>Eimeriorina</taxon>
        <taxon>Sarcocystidae</taxon>
        <taxon>Neospora</taxon>
    </lineage>
</organism>
<dbReference type="RefSeq" id="XP_003884820.1">
    <property type="nucleotide sequence ID" value="XM_003884771.1"/>
</dbReference>
<dbReference type="VEuPathDB" id="ToxoDB:NCLIV_052180"/>
<reference evidence="4" key="3">
    <citation type="journal article" date="2012" name="PLoS Pathog.">
        <title>Comparative genomics of the apicomplexan parasites Toxoplasma gondii and Neospora caninum: Coccidia differing in host range and transmission strategy.</title>
        <authorList>
            <person name="Reid A.J."/>
            <person name="Vermont S.J."/>
            <person name="Cotton J.A."/>
            <person name="Harris D."/>
            <person name="Hill-Cawthorne G.A."/>
            <person name="Konen-Waisman S."/>
            <person name="Latham S.M."/>
            <person name="Mourier T."/>
            <person name="Norton R."/>
            <person name="Quail M.A."/>
            <person name="Sanders M."/>
            <person name="Shanmugam D."/>
            <person name="Sohal A."/>
            <person name="Wasmuth J.D."/>
            <person name="Brunk B."/>
            <person name="Grigg M.E."/>
            <person name="Howard J.C."/>
            <person name="Parkinson J."/>
            <person name="Roos D.S."/>
            <person name="Trees A.J."/>
            <person name="Berriman M."/>
            <person name="Pain A."/>
            <person name="Wastling J.M."/>
        </authorList>
    </citation>
    <scope>NUCLEOTIDE SEQUENCE [LARGE SCALE GENOMIC DNA]</scope>
    <source>
        <strain evidence="4">Liverpool</strain>
    </source>
</reference>
<dbReference type="OrthoDB" id="329733at2759"/>
<feature type="compositionally biased region" description="Basic and acidic residues" evidence="1">
    <location>
        <begin position="62"/>
        <end position="81"/>
    </location>
</feature>
<protein>
    <submittedName>
        <fullName evidence="3">F-box domain-containing protein, putative</fullName>
    </submittedName>
    <submittedName>
        <fullName evidence="2">Putative F-box domain-containing protein</fullName>
    </submittedName>
</protein>
<name>F0VL40_NEOCL</name>
<dbReference type="Proteomes" id="UP000007494">
    <property type="component" value="Chromosome X"/>
</dbReference>
<gene>
    <name evidence="3" type="ORF">BN1204_052180</name>
    <name evidence="2" type="ORF">NCLIV_052180</name>
</gene>
<evidence type="ECO:0000313" key="4">
    <source>
        <dbReference type="Proteomes" id="UP000007494"/>
    </source>
</evidence>
<evidence type="ECO:0000313" key="3">
    <source>
        <dbReference type="EMBL" id="CEL69509.1"/>
    </source>
</evidence>
<reference evidence="2" key="1">
    <citation type="submission" date="2011-02" db="EMBL/GenBank/DDBJ databases">
        <authorList>
            <person name="Aslett M."/>
        </authorList>
    </citation>
    <scope>NUCLEOTIDE SEQUENCE</scope>
    <source>
        <strain evidence="2">Liverpool</strain>
    </source>
</reference>
<keyword evidence="4" id="KW-1185">Reference proteome</keyword>
<feature type="region of interest" description="Disordered" evidence="1">
    <location>
        <begin position="1"/>
        <end position="103"/>
    </location>
</feature>
<dbReference type="GeneID" id="13446496"/>
<evidence type="ECO:0000256" key="1">
    <source>
        <dbReference type="SAM" id="MobiDB-lite"/>
    </source>
</evidence>
<dbReference type="InParanoid" id="F0VL40"/>
<feature type="compositionally biased region" description="Basic and acidic residues" evidence="1">
    <location>
        <begin position="160"/>
        <end position="173"/>
    </location>
</feature>
<dbReference type="AlphaFoldDB" id="F0VL40"/>
<dbReference type="InterPro" id="IPR036047">
    <property type="entry name" value="F-box-like_dom_sf"/>
</dbReference>
<dbReference type="EMBL" id="FR823391">
    <property type="protein sequence ID" value="CBZ54792.1"/>
    <property type="molecule type" value="Genomic_DNA"/>
</dbReference>
<dbReference type="EMBL" id="LN714485">
    <property type="protein sequence ID" value="CEL69509.1"/>
    <property type="molecule type" value="Genomic_DNA"/>
</dbReference>
<dbReference type="OMA" id="WAKLEIH"/>